<proteinExistence type="inferred from homology"/>
<protein>
    <recommendedName>
        <fullName evidence="1">UPF0262 protein GIW81_07165</fullName>
    </recommendedName>
</protein>
<dbReference type="PIRSF" id="PIRSF032146">
    <property type="entry name" value="UCP032146"/>
    <property type="match status" value="1"/>
</dbReference>
<dbReference type="AlphaFoldDB" id="A0A6I3KJG4"/>
<comment type="similarity">
    <text evidence="1">Belongs to the UPF0262 family.</text>
</comment>
<dbReference type="InterPro" id="IPR008321">
    <property type="entry name" value="UCP032146"/>
</dbReference>
<reference evidence="2 3" key="1">
    <citation type="submission" date="2019-11" db="EMBL/GenBank/DDBJ databases">
        <title>Identification of a novel strain.</title>
        <authorList>
            <person name="Xu Q."/>
            <person name="Wang G."/>
        </authorList>
    </citation>
    <scope>NUCLEOTIDE SEQUENCE [LARGE SCALE GENOMIC DNA]</scope>
    <source>
        <strain evidence="3">xq</strain>
    </source>
</reference>
<evidence type="ECO:0000313" key="3">
    <source>
        <dbReference type="Proteomes" id="UP000440694"/>
    </source>
</evidence>
<comment type="caution">
    <text evidence="2">The sequence shown here is derived from an EMBL/GenBank/DDBJ whole genome shotgun (WGS) entry which is preliminary data.</text>
</comment>
<dbReference type="RefSeq" id="WP_154738583.1">
    <property type="nucleotide sequence ID" value="NZ_WMBQ01000001.1"/>
</dbReference>
<organism evidence="2 3">
    <name type="scientific">Hyphomicrobium album</name>
    <dbReference type="NCBI Taxonomy" id="2665159"/>
    <lineage>
        <taxon>Bacteria</taxon>
        <taxon>Pseudomonadati</taxon>
        <taxon>Pseudomonadota</taxon>
        <taxon>Alphaproteobacteria</taxon>
        <taxon>Hyphomicrobiales</taxon>
        <taxon>Hyphomicrobiaceae</taxon>
        <taxon>Hyphomicrobium</taxon>
    </lineage>
</organism>
<sequence>MSNGDAAAELPKSRLIAITLDEKSTATTNSNIEHEREVAIFDILEGNSFALEGRDEGPYKLNLALIEDRLVFNVTNEADAAVITHMLSLTPLKRIMKDYFMICESYYEAIRSAPPSRIQAIDMGRRGLHDEGSRTLLERLSGKITVDLDTARRLFTLICALHWKG</sequence>
<dbReference type="Proteomes" id="UP000440694">
    <property type="component" value="Unassembled WGS sequence"/>
</dbReference>
<dbReference type="NCBIfam" id="NF002769">
    <property type="entry name" value="PRK02853.1"/>
    <property type="match status" value="1"/>
</dbReference>
<dbReference type="EMBL" id="WMBQ01000001">
    <property type="protein sequence ID" value="MTD94116.1"/>
    <property type="molecule type" value="Genomic_DNA"/>
</dbReference>
<accession>A0A6I3KJG4</accession>
<keyword evidence="3" id="KW-1185">Reference proteome</keyword>
<evidence type="ECO:0000313" key="2">
    <source>
        <dbReference type="EMBL" id="MTD94116.1"/>
    </source>
</evidence>
<dbReference type="HAMAP" id="MF_00678">
    <property type="entry name" value="UPF0262"/>
    <property type="match status" value="1"/>
</dbReference>
<gene>
    <name evidence="2" type="ORF">GIW81_07165</name>
</gene>
<evidence type="ECO:0000256" key="1">
    <source>
        <dbReference type="HAMAP-Rule" id="MF_00678"/>
    </source>
</evidence>
<dbReference type="Pfam" id="PF06793">
    <property type="entry name" value="UPF0262"/>
    <property type="match status" value="1"/>
</dbReference>
<name>A0A6I3KJG4_9HYPH</name>